<gene>
    <name evidence="1" type="ORF">Enr17x_57980</name>
</gene>
<evidence type="ECO:0008006" key="3">
    <source>
        <dbReference type="Google" id="ProtNLM"/>
    </source>
</evidence>
<dbReference type="RefSeq" id="WP_145313427.1">
    <property type="nucleotide sequence ID" value="NZ_CP037452.1"/>
</dbReference>
<dbReference type="Proteomes" id="UP000318313">
    <property type="component" value="Chromosome"/>
</dbReference>
<protein>
    <recommendedName>
        <fullName evidence="3">Holliday junction resolvase</fullName>
    </recommendedName>
</protein>
<evidence type="ECO:0000313" key="2">
    <source>
        <dbReference type="Proteomes" id="UP000318313"/>
    </source>
</evidence>
<dbReference type="OrthoDB" id="1669507at2"/>
<organism evidence="1 2">
    <name type="scientific">Gimesia fumaroli</name>
    <dbReference type="NCBI Taxonomy" id="2527976"/>
    <lineage>
        <taxon>Bacteria</taxon>
        <taxon>Pseudomonadati</taxon>
        <taxon>Planctomycetota</taxon>
        <taxon>Planctomycetia</taxon>
        <taxon>Planctomycetales</taxon>
        <taxon>Planctomycetaceae</taxon>
        <taxon>Gimesia</taxon>
    </lineage>
</organism>
<keyword evidence="2" id="KW-1185">Reference proteome</keyword>
<evidence type="ECO:0000313" key="1">
    <source>
        <dbReference type="EMBL" id="QDV53717.1"/>
    </source>
</evidence>
<proteinExistence type="predicted"/>
<dbReference type="AlphaFoldDB" id="A0A518IKV7"/>
<dbReference type="KEGG" id="gfm:Enr17x_57980"/>
<name>A0A518IKV7_9PLAN</name>
<reference evidence="1 2" key="1">
    <citation type="submission" date="2019-03" db="EMBL/GenBank/DDBJ databases">
        <title>Deep-cultivation of Planctomycetes and their phenomic and genomic characterization uncovers novel biology.</title>
        <authorList>
            <person name="Wiegand S."/>
            <person name="Jogler M."/>
            <person name="Boedeker C."/>
            <person name="Pinto D."/>
            <person name="Vollmers J."/>
            <person name="Rivas-Marin E."/>
            <person name="Kohn T."/>
            <person name="Peeters S.H."/>
            <person name="Heuer A."/>
            <person name="Rast P."/>
            <person name="Oberbeckmann S."/>
            <person name="Bunk B."/>
            <person name="Jeske O."/>
            <person name="Meyerdierks A."/>
            <person name="Storesund J.E."/>
            <person name="Kallscheuer N."/>
            <person name="Luecker S."/>
            <person name="Lage O.M."/>
            <person name="Pohl T."/>
            <person name="Merkel B.J."/>
            <person name="Hornburger P."/>
            <person name="Mueller R.-W."/>
            <person name="Bruemmer F."/>
            <person name="Labrenz M."/>
            <person name="Spormann A.M."/>
            <person name="Op den Camp H."/>
            <person name="Overmann J."/>
            <person name="Amann R."/>
            <person name="Jetten M.S.M."/>
            <person name="Mascher T."/>
            <person name="Medema M.H."/>
            <person name="Devos D.P."/>
            <person name="Kaster A.-K."/>
            <person name="Ovreas L."/>
            <person name="Rohde M."/>
            <person name="Galperin M.Y."/>
            <person name="Jogler C."/>
        </authorList>
    </citation>
    <scope>NUCLEOTIDE SEQUENCE [LARGE SCALE GENOMIC DNA]</scope>
    <source>
        <strain evidence="1 2">Enr17</strain>
    </source>
</reference>
<sequence length="112" mass="12510">MGKFSRDKGKRGERELAGILTRLFGVFCRRGQQYSGIEGRDVVGLKGVHIECKRTERLRLREALQQATEDASEGETPIVCHKQNGEEWLATVALNNLPDLVSKLFLQLAAEA</sequence>
<dbReference type="EMBL" id="CP037452">
    <property type="protein sequence ID" value="QDV53717.1"/>
    <property type="molecule type" value="Genomic_DNA"/>
</dbReference>
<accession>A0A518IKV7</accession>